<feature type="compositionally biased region" description="Polar residues" evidence="1">
    <location>
        <begin position="275"/>
        <end position="292"/>
    </location>
</feature>
<proteinExistence type="predicted"/>
<organism evidence="3 4">
    <name type="scientific">Pseudonocardia nematodicida</name>
    <dbReference type="NCBI Taxonomy" id="1206997"/>
    <lineage>
        <taxon>Bacteria</taxon>
        <taxon>Bacillati</taxon>
        <taxon>Actinomycetota</taxon>
        <taxon>Actinomycetes</taxon>
        <taxon>Pseudonocardiales</taxon>
        <taxon>Pseudonocardiaceae</taxon>
        <taxon>Pseudonocardia</taxon>
    </lineage>
</organism>
<evidence type="ECO:0000313" key="3">
    <source>
        <dbReference type="EMBL" id="MEQ3553237.1"/>
    </source>
</evidence>
<keyword evidence="4" id="KW-1185">Reference proteome</keyword>
<feature type="transmembrane region" description="Helical" evidence="2">
    <location>
        <begin position="154"/>
        <end position="173"/>
    </location>
</feature>
<dbReference type="Proteomes" id="UP001494902">
    <property type="component" value="Unassembled WGS sequence"/>
</dbReference>
<feature type="region of interest" description="Disordered" evidence="1">
    <location>
        <begin position="271"/>
        <end position="292"/>
    </location>
</feature>
<evidence type="ECO:0000256" key="1">
    <source>
        <dbReference type="SAM" id="MobiDB-lite"/>
    </source>
</evidence>
<dbReference type="Pfam" id="PF13803">
    <property type="entry name" value="DUF4184"/>
    <property type="match status" value="1"/>
</dbReference>
<feature type="transmembrane region" description="Helical" evidence="2">
    <location>
        <begin position="246"/>
        <end position="264"/>
    </location>
</feature>
<feature type="transmembrane region" description="Helical" evidence="2">
    <location>
        <begin position="103"/>
        <end position="124"/>
    </location>
</feature>
<evidence type="ECO:0000256" key="2">
    <source>
        <dbReference type="SAM" id="Phobius"/>
    </source>
</evidence>
<dbReference type="InterPro" id="IPR025238">
    <property type="entry name" value="DUF4184"/>
</dbReference>
<evidence type="ECO:0000313" key="4">
    <source>
        <dbReference type="Proteomes" id="UP001494902"/>
    </source>
</evidence>
<protein>
    <submittedName>
        <fullName evidence="3">DUF4184 family protein</fullName>
    </submittedName>
</protein>
<feature type="transmembrane region" description="Helical" evidence="2">
    <location>
        <begin position="63"/>
        <end position="82"/>
    </location>
</feature>
<comment type="caution">
    <text evidence="3">The sequence shown here is derived from an EMBL/GenBank/DDBJ whole genome shotgun (WGS) entry which is preliminary data.</text>
</comment>
<dbReference type="RefSeq" id="WP_349300309.1">
    <property type="nucleotide sequence ID" value="NZ_JBEDNQ010000010.1"/>
</dbReference>
<reference evidence="3 4" key="1">
    <citation type="submission" date="2024-03" db="EMBL/GenBank/DDBJ databases">
        <title>Draft genome sequence of Pseudonocardia nematodicida JCM 31783.</title>
        <authorList>
            <person name="Butdee W."/>
            <person name="Duangmal K."/>
        </authorList>
    </citation>
    <scope>NUCLEOTIDE SEQUENCE [LARGE SCALE GENOMIC DNA]</scope>
    <source>
        <strain evidence="3 4">JCM 31783</strain>
    </source>
</reference>
<feature type="transmembrane region" description="Helical" evidence="2">
    <location>
        <begin position="194"/>
        <end position="216"/>
    </location>
</feature>
<accession>A0ABV1KI06</accession>
<dbReference type="EMBL" id="JBEDNQ010000010">
    <property type="protein sequence ID" value="MEQ3553237.1"/>
    <property type="molecule type" value="Genomic_DNA"/>
</dbReference>
<keyword evidence="2" id="KW-1133">Transmembrane helix</keyword>
<gene>
    <name evidence="3" type="ORF">WIS52_22435</name>
</gene>
<keyword evidence="2" id="KW-0812">Transmembrane</keyword>
<name>A0ABV1KI06_9PSEU</name>
<keyword evidence="2" id="KW-0472">Membrane</keyword>
<sequence length="292" mass="30576">MPFTLAHPAAVVPLLRGPFVPPALVCGALAPDVPYFLGTLGIPRHAQAWYEPFLNATTSHGLSGLWVSTTCGLVLLGLYGMVRRPVGAVSPFRFRPGAPTVPLVRRAGWVLPSVLIGVLTHVLWDSLTHNDGAVVPRLDVLSTPLAGGLTAARALQHLSTVAGLVVVAMCLRRRVERVPADRAGHRLSSGSRRGALAGLALATLAGAVLATGRSVLAHVGTAPADDAGQTPREWAELVLADSAKGGGAALVAALLVHSGLWWAYRARRRRRCHHQPNSAHTSGGATTTDTRP</sequence>